<accession>A0A2Z6DZ74</accession>
<keyword evidence="1" id="KW-0472">Membrane</keyword>
<dbReference type="RefSeq" id="WP_145981806.1">
    <property type="nucleotide sequence ID" value="NZ_AP018558.1"/>
</dbReference>
<gene>
    <name evidence="2" type="ORF">HPTL_1596</name>
</gene>
<feature type="transmembrane region" description="Helical" evidence="1">
    <location>
        <begin position="50"/>
        <end position="72"/>
    </location>
</feature>
<reference evidence="2 3" key="1">
    <citation type="submission" date="2018-04" db="EMBL/GenBank/DDBJ databases">
        <title>Complete genome sequence of Hydrogenophilus thermoluteolus TH-1.</title>
        <authorList>
            <person name="Arai H."/>
        </authorList>
    </citation>
    <scope>NUCLEOTIDE SEQUENCE [LARGE SCALE GENOMIC DNA]</scope>
    <source>
        <strain evidence="2 3">TH-1</strain>
    </source>
</reference>
<name>A0A2Z6DZ74_HYDTE</name>
<dbReference type="EMBL" id="AP018558">
    <property type="protein sequence ID" value="BBD77856.1"/>
    <property type="molecule type" value="Genomic_DNA"/>
</dbReference>
<dbReference type="AlphaFoldDB" id="A0A2Z6DZ74"/>
<protein>
    <submittedName>
        <fullName evidence="2">Uncharacterized protein</fullName>
    </submittedName>
</protein>
<dbReference type="Proteomes" id="UP000262004">
    <property type="component" value="Chromosome"/>
</dbReference>
<feature type="transmembrane region" description="Helical" evidence="1">
    <location>
        <begin position="12"/>
        <end position="38"/>
    </location>
</feature>
<evidence type="ECO:0000313" key="3">
    <source>
        <dbReference type="Proteomes" id="UP000262004"/>
    </source>
</evidence>
<keyword evidence="1" id="KW-0812">Transmembrane</keyword>
<evidence type="ECO:0000256" key="1">
    <source>
        <dbReference type="SAM" id="Phobius"/>
    </source>
</evidence>
<dbReference type="KEGG" id="htl:HPTL_1596"/>
<organism evidence="2 3">
    <name type="scientific">Hydrogenophilus thermoluteolus</name>
    <name type="common">Pseudomonas hydrogenothermophila</name>
    <dbReference type="NCBI Taxonomy" id="297"/>
    <lineage>
        <taxon>Bacteria</taxon>
        <taxon>Pseudomonadati</taxon>
        <taxon>Pseudomonadota</taxon>
        <taxon>Hydrogenophilia</taxon>
        <taxon>Hydrogenophilales</taxon>
        <taxon>Hydrogenophilaceae</taxon>
        <taxon>Hydrogenophilus</taxon>
    </lineage>
</organism>
<sequence length="98" mass="10302">MADRIEEPEFDMPITALLLFAAALLSLIGAGLAAWGFFAPIAPWLDGTNGALALLVSAVAFAGSGAFPWVLYRLQQQEHATAEFKAKAGASDTPLSRP</sequence>
<keyword evidence="3" id="KW-1185">Reference proteome</keyword>
<keyword evidence="1" id="KW-1133">Transmembrane helix</keyword>
<evidence type="ECO:0000313" key="2">
    <source>
        <dbReference type="EMBL" id="BBD77856.1"/>
    </source>
</evidence>
<proteinExistence type="predicted"/>